<dbReference type="RefSeq" id="WP_179727513.1">
    <property type="nucleotide sequence ID" value="NZ_BAABEF010000001.1"/>
</dbReference>
<evidence type="ECO:0000256" key="2">
    <source>
        <dbReference type="SAM" id="SignalP"/>
    </source>
</evidence>
<keyword evidence="1" id="KW-1133">Transmembrane helix</keyword>
<feature type="signal peptide" evidence="2">
    <location>
        <begin position="1"/>
        <end position="19"/>
    </location>
</feature>
<feature type="transmembrane region" description="Helical" evidence="1">
    <location>
        <begin position="66"/>
        <end position="87"/>
    </location>
</feature>
<comment type="caution">
    <text evidence="3">The sequence shown here is derived from an EMBL/GenBank/DDBJ whole genome shotgun (WGS) entry which is preliminary data.</text>
</comment>
<dbReference type="Proteomes" id="UP000582231">
    <property type="component" value="Unassembled WGS sequence"/>
</dbReference>
<organism evidence="3 4">
    <name type="scientific">Nocardioides kongjuensis</name>
    <dbReference type="NCBI Taxonomy" id="349522"/>
    <lineage>
        <taxon>Bacteria</taxon>
        <taxon>Bacillati</taxon>
        <taxon>Actinomycetota</taxon>
        <taxon>Actinomycetes</taxon>
        <taxon>Propionibacteriales</taxon>
        <taxon>Nocardioidaceae</taxon>
        <taxon>Nocardioides</taxon>
    </lineage>
</organism>
<protein>
    <recommendedName>
        <fullName evidence="5">Tat (Twin-arginine translocation) pathway signal sequence</fullName>
    </recommendedName>
</protein>
<reference evidence="3 4" key="1">
    <citation type="submission" date="2020-07" db="EMBL/GenBank/DDBJ databases">
        <title>Sequencing the genomes of 1000 actinobacteria strains.</title>
        <authorList>
            <person name="Klenk H.-P."/>
        </authorList>
    </citation>
    <scope>NUCLEOTIDE SEQUENCE [LARGE SCALE GENOMIC DNA]</scope>
    <source>
        <strain evidence="3 4">DSM 19082</strain>
    </source>
</reference>
<dbReference type="AlphaFoldDB" id="A0A852RJW9"/>
<feature type="transmembrane region" description="Helical" evidence="1">
    <location>
        <begin position="99"/>
        <end position="120"/>
    </location>
</feature>
<evidence type="ECO:0000313" key="4">
    <source>
        <dbReference type="Proteomes" id="UP000582231"/>
    </source>
</evidence>
<evidence type="ECO:0000313" key="3">
    <source>
        <dbReference type="EMBL" id="NYD31375.1"/>
    </source>
</evidence>
<sequence length="222" mass="21973">MTRALTLTTAALLAAVVLAPEAVATLLVGDYAGVGALRDALPGAFADHWRLGEAAVSGELADAVGYWAAFHVVKAVLAGALLAVLVAGLGRVRRGAGRVALLALATLAAVVLVANVQGAVAPLSSLLSMLPTQANDLALASSGTPAFAALVRDFSTYHLAMVVLAGAATLTTAWLAVRAGRRGRRAGAGAAAAAVVVLGVVTLANVSTVAAPEPALVGFLRG</sequence>
<name>A0A852RJW9_9ACTN</name>
<keyword evidence="1" id="KW-0812">Transmembrane</keyword>
<feature type="chain" id="PRO_5038886745" description="Tat (Twin-arginine translocation) pathway signal sequence" evidence="2">
    <location>
        <begin position="20"/>
        <end position="222"/>
    </location>
</feature>
<feature type="transmembrane region" description="Helical" evidence="1">
    <location>
        <begin position="157"/>
        <end position="177"/>
    </location>
</feature>
<evidence type="ECO:0008006" key="5">
    <source>
        <dbReference type="Google" id="ProtNLM"/>
    </source>
</evidence>
<proteinExistence type="predicted"/>
<evidence type="ECO:0000256" key="1">
    <source>
        <dbReference type="SAM" id="Phobius"/>
    </source>
</evidence>
<keyword evidence="4" id="KW-1185">Reference proteome</keyword>
<accession>A0A852RJW9</accession>
<dbReference type="EMBL" id="JACCBF010000001">
    <property type="protein sequence ID" value="NYD31375.1"/>
    <property type="molecule type" value="Genomic_DNA"/>
</dbReference>
<keyword evidence="2" id="KW-0732">Signal</keyword>
<keyword evidence="1" id="KW-0472">Membrane</keyword>
<feature type="transmembrane region" description="Helical" evidence="1">
    <location>
        <begin position="189"/>
        <end position="211"/>
    </location>
</feature>
<gene>
    <name evidence="3" type="ORF">BJ958_002921</name>
</gene>